<feature type="region of interest" description="Disordered" evidence="1">
    <location>
        <begin position="1"/>
        <end position="25"/>
    </location>
</feature>
<dbReference type="RefSeq" id="WP_015280889.1">
    <property type="nucleotide sequence ID" value="NC_019940.1"/>
</dbReference>
<gene>
    <name evidence="3" type="ORF">Thimo_1983</name>
</gene>
<evidence type="ECO:0000256" key="1">
    <source>
        <dbReference type="SAM" id="MobiDB-lite"/>
    </source>
</evidence>
<evidence type="ECO:0000313" key="4">
    <source>
        <dbReference type="Proteomes" id="UP000010816"/>
    </source>
</evidence>
<dbReference type="Proteomes" id="UP000010816">
    <property type="component" value="Chromosome"/>
</dbReference>
<dbReference type="STRING" id="765912.Thimo_1983"/>
<dbReference type="AlphaFoldDB" id="L0GVF9"/>
<proteinExistence type="predicted"/>
<dbReference type="HOGENOM" id="CLU_1805290_0_0_6"/>
<dbReference type="KEGG" id="tmb:Thimo_1983"/>
<dbReference type="PATRIC" id="fig|765912.4.peg.1944"/>
<organism evidence="3 4">
    <name type="scientific">Thioflavicoccus mobilis 8321</name>
    <dbReference type="NCBI Taxonomy" id="765912"/>
    <lineage>
        <taxon>Bacteria</taxon>
        <taxon>Pseudomonadati</taxon>
        <taxon>Pseudomonadota</taxon>
        <taxon>Gammaproteobacteria</taxon>
        <taxon>Chromatiales</taxon>
        <taxon>Chromatiaceae</taxon>
        <taxon>Thioflavicoccus</taxon>
    </lineage>
</organism>
<dbReference type="Pfam" id="PF24393">
    <property type="entry name" value="Pepco"/>
    <property type="match status" value="1"/>
</dbReference>
<sequence>MGTIRVRVADDGGSSPGHAPETKAATRREIREQIFNLGTPHGPADTKTTTHREIREIFGRGASVIPFDTADLATSLRDLTAQLGELFGDLRAVGGYELQEVQVGLEISAEGGFNLIGSAKAGGKGAITLTFAPGCTDDGQDPT</sequence>
<feature type="domain" description="Pepco" evidence="2">
    <location>
        <begin position="65"/>
        <end position="132"/>
    </location>
</feature>
<dbReference type="eggNOG" id="ENOG502ZKW8">
    <property type="taxonomic scope" value="Bacteria"/>
</dbReference>
<protein>
    <recommendedName>
        <fullName evidence="2">Pepco domain-containing protein</fullName>
    </recommendedName>
</protein>
<dbReference type="EMBL" id="CP003051">
    <property type="protein sequence ID" value="AGA90748.1"/>
    <property type="molecule type" value="Genomic_DNA"/>
</dbReference>
<name>L0GVF9_9GAMM</name>
<evidence type="ECO:0000259" key="2">
    <source>
        <dbReference type="Pfam" id="PF24393"/>
    </source>
</evidence>
<evidence type="ECO:0000313" key="3">
    <source>
        <dbReference type="EMBL" id="AGA90748.1"/>
    </source>
</evidence>
<reference evidence="3 4" key="1">
    <citation type="submission" date="2011-09" db="EMBL/GenBank/DDBJ databases">
        <title>Complete sequence of chromosome of Thioflavicoccus mobilis 8321.</title>
        <authorList>
            <consortium name="US DOE Joint Genome Institute"/>
            <person name="Lucas S."/>
            <person name="Han J."/>
            <person name="Lapidus A."/>
            <person name="Cheng J.-F."/>
            <person name="Goodwin L."/>
            <person name="Pitluck S."/>
            <person name="Peters L."/>
            <person name="Ovchinnikova G."/>
            <person name="Lu M."/>
            <person name="Detter J.C."/>
            <person name="Han C."/>
            <person name="Tapia R."/>
            <person name="Land M."/>
            <person name="Hauser L."/>
            <person name="Kyrpides N."/>
            <person name="Ivanova N."/>
            <person name="Pagani I."/>
            <person name="Vogl K."/>
            <person name="Liu Z."/>
            <person name="Imhoff J."/>
            <person name="Thiel V."/>
            <person name="Frigaard N.-U."/>
            <person name="Bryant D."/>
            <person name="Woyke T."/>
        </authorList>
    </citation>
    <scope>NUCLEOTIDE SEQUENCE [LARGE SCALE GENOMIC DNA]</scope>
    <source>
        <strain evidence="3 4">8321</strain>
    </source>
</reference>
<accession>L0GVF9</accession>
<keyword evidence="4" id="KW-1185">Reference proteome</keyword>
<dbReference type="InterPro" id="IPR056947">
    <property type="entry name" value="Pepco_dom"/>
</dbReference>